<gene>
    <name evidence="2" type="ORF">K503DRAFT_774883</name>
</gene>
<proteinExistence type="predicted"/>
<sequence>MGPMYRELAKTAFAYPIIDNHAHPFLKEKHRNSIRYEVFVSEAQDDALDDAIYTLPCFRAAAQLSKLFGLKGNDATWEGVKKTRLELDYAELCKLCMVPTGIQCILFDDGLGGIADMAEDLNWHDKYTGSPSKRIVRLEVEGQNILQDILIANDNSPLSVDILCDTFLQEFTTYMNAAAEDDHVVGYKSVACYRTGLDINPAPCSMDELHQCLAAASEQLKEKDSIRFQHKALNDHLVKIVLDIAGKCKKPIQFHTGLGDNDITLTTSSPAHMQPIIKAFPETIFVLLHSSYPYTRDAGYLTSVYKNVYLDFGEIFPFISAEGQRNVIHEVLELAPTNKILWSTDAAWWPERFYLATVQAREAIYEVLAGYVSKQELTEDQAVSIVKMAFFDNANRIYKLGLKPNTSILSPQLSP</sequence>
<name>A0A1B7MNE1_9AGAM</name>
<dbReference type="Proteomes" id="UP000092154">
    <property type="component" value="Unassembled WGS sequence"/>
</dbReference>
<evidence type="ECO:0000313" key="3">
    <source>
        <dbReference type="Proteomes" id="UP000092154"/>
    </source>
</evidence>
<dbReference type="GO" id="GO:0016787">
    <property type="term" value="F:hydrolase activity"/>
    <property type="evidence" value="ECO:0007669"/>
    <property type="project" value="UniProtKB-KW"/>
</dbReference>
<accession>A0A1B7MNE1</accession>
<reference evidence="2 3" key="1">
    <citation type="submission" date="2016-06" db="EMBL/GenBank/DDBJ databases">
        <title>Comparative genomics of the ectomycorrhizal sister species Rhizopogon vinicolor and Rhizopogon vesiculosus (Basidiomycota: Boletales) reveals a divergence of the mating type B locus.</title>
        <authorList>
            <consortium name="DOE Joint Genome Institute"/>
            <person name="Mujic A.B."/>
            <person name="Kuo A."/>
            <person name="Tritt A."/>
            <person name="Lipzen A."/>
            <person name="Chen C."/>
            <person name="Johnson J."/>
            <person name="Sharma A."/>
            <person name="Barry K."/>
            <person name="Grigoriev I.V."/>
            <person name="Spatafora J.W."/>
        </authorList>
    </citation>
    <scope>NUCLEOTIDE SEQUENCE [LARGE SCALE GENOMIC DNA]</scope>
    <source>
        <strain evidence="2 3">AM-OR11-026</strain>
    </source>
</reference>
<dbReference type="InParanoid" id="A0A1B7MNE1"/>
<dbReference type="SUPFAM" id="SSF51556">
    <property type="entry name" value="Metallo-dependent hydrolases"/>
    <property type="match status" value="1"/>
</dbReference>
<protein>
    <submittedName>
        <fullName evidence="2">Amidohydrolase 2</fullName>
    </submittedName>
</protein>
<keyword evidence="3" id="KW-1185">Reference proteome</keyword>
<dbReference type="OrthoDB" id="3364440at2759"/>
<dbReference type="InterPro" id="IPR032466">
    <property type="entry name" value="Metal_Hydrolase"/>
</dbReference>
<dbReference type="EMBL" id="KV448655">
    <property type="protein sequence ID" value="OAX34125.1"/>
    <property type="molecule type" value="Genomic_DNA"/>
</dbReference>
<dbReference type="Gene3D" id="3.20.20.140">
    <property type="entry name" value="Metal-dependent hydrolases"/>
    <property type="match status" value="1"/>
</dbReference>
<evidence type="ECO:0000259" key="1">
    <source>
        <dbReference type="Pfam" id="PF04909"/>
    </source>
</evidence>
<dbReference type="Pfam" id="PF04909">
    <property type="entry name" value="Amidohydro_2"/>
    <property type="match status" value="1"/>
</dbReference>
<evidence type="ECO:0000313" key="2">
    <source>
        <dbReference type="EMBL" id="OAX34125.1"/>
    </source>
</evidence>
<feature type="domain" description="Amidohydrolase-related" evidence="1">
    <location>
        <begin position="242"/>
        <end position="400"/>
    </location>
</feature>
<keyword evidence="2" id="KW-0378">Hydrolase</keyword>
<dbReference type="PANTHER" id="PTHR43383:SF2">
    <property type="entry name" value="AMIDOHYDROLASE 2 FAMILY PROTEIN"/>
    <property type="match status" value="1"/>
</dbReference>
<dbReference type="AlphaFoldDB" id="A0A1B7MNE1"/>
<dbReference type="PANTHER" id="PTHR43383">
    <property type="entry name" value="NODULIN 6"/>
    <property type="match status" value="1"/>
</dbReference>
<dbReference type="InterPro" id="IPR006680">
    <property type="entry name" value="Amidohydro-rel"/>
</dbReference>
<organism evidence="2 3">
    <name type="scientific">Rhizopogon vinicolor AM-OR11-026</name>
    <dbReference type="NCBI Taxonomy" id="1314800"/>
    <lineage>
        <taxon>Eukaryota</taxon>
        <taxon>Fungi</taxon>
        <taxon>Dikarya</taxon>
        <taxon>Basidiomycota</taxon>
        <taxon>Agaricomycotina</taxon>
        <taxon>Agaricomycetes</taxon>
        <taxon>Agaricomycetidae</taxon>
        <taxon>Boletales</taxon>
        <taxon>Suillineae</taxon>
        <taxon>Rhizopogonaceae</taxon>
        <taxon>Rhizopogon</taxon>
    </lineage>
</organism>
<dbReference type="STRING" id="1314800.A0A1B7MNE1"/>